<dbReference type="RefSeq" id="XP_008486069.1">
    <property type="nucleotide sequence ID" value="XM_008487847.3"/>
</dbReference>
<evidence type="ECO:0000313" key="2">
    <source>
        <dbReference type="Proteomes" id="UP000079169"/>
    </source>
</evidence>
<sequence>MDHPSFGSVFWGLDGEPEERQSEIRRLLGLWDLSHLAGTFEANNITVAGLKLLTQDEIKELIPRIGDRGIFRSSLAAWLRTIDNAELVTASNDSQGEGNLITLQSVEEQQNRAGPSHMVAGPSSATFTSPTTSNISQSPTASVSDSPSTSGFFTKNNKLPRDYVKKILLASVEGKEVLQRNETRGRLTNVSEKKLISRIIISHILAENPEASLGHVDFAALALQIPSVLPHESSSAYFSTQLRENSSKTRFLKVNVGHLVDSYTQKVRVLVRDNLRRKRSRSTPTPSERSRSPVEPRPLNLQEFEG</sequence>
<evidence type="ECO:0000256" key="1">
    <source>
        <dbReference type="SAM" id="MobiDB-lite"/>
    </source>
</evidence>
<protein>
    <submittedName>
        <fullName evidence="3">Uncharacterized protein LOC108251826</fullName>
    </submittedName>
</protein>
<accession>A0A1S3DQV8</accession>
<dbReference type="Proteomes" id="UP000079169">
    <property type="component" value="Unplaced"/>
</dbReference>
<feature type="compositionally biased region" description="Low complexity" evidence="1">
    <location>
        <begin position="122"/>
        <end position="133"/>
    </location>
</feature>
<feature type="compositionally biased region" description="Polar residues" evidence="1">
    <location>
        <begin position="134"/>
        <end position="152"/>
    </location>
</feature>
<evidence type="ECO:0000313" key="3">
    <source>
        <dbReference type="RefSeq" id="XP_008486069.1"/>
    </source>
</evidence>
<dbReference type="AlphaFoldDB" id="A0A1S3DQV8"/>
<gene>
    <name evidence="3" type="primary">LOC108251826</name>
</gene>
<proteinExistence type="predicted"/>
<dbReference type="KEGG" id="dci:108251826"/>
<dbReference type="OMA" id="NRNINIM"/>
<feature type="region of interest" description="Disordered" evidence="1">
    <location>
        <begin position="274"/>
        <end position="306"/>
    </location>
</feature>
<dbReference type="PaxDb" id="121845-A0A1S3DQV8"/>
<feature type="region of interest" description="Disordered" evidence="1">
    <location>
        <begin position="114"/>
        <end position="152"/>
    </location>
</feature>
<dbReference type="GeneID" id="108251826"/>
<reference evidence="3" key="1">
    <citation type="submission" date="2025-08" db="UniProtKB">
        <authorList>
            <consortium name="RefSeq"/>
        </authorList>
    </citation>
    <scope>IDENTIFICATION</scope>
</reference>
<name>A0A1S3DQV8_DIACI</name>
<keyword evidence="2" id="KW-1185">Reference proteome</keyword>
<organism evidence="2 3">
    <name type="scientific">Diaphorina citri</name>
    <name type="common">Asian citrus psyllid</name>
    <dbReference type="NCBI Taxonomy" id="121845"/>
    <lineage>
        <taxon>Eukaryota</taxon>
        <taxon>Metazoa</taxon>
        <taxon>Ecdysozoa</taxon>
        <taxon>Arthropoda</taxon>
        <taxon>Hexapoda</taxon>
        <taxon>Insecta</taxon>
        <taxon>Pterygota</taxon>
        <taxon>Neoptera</taxon>
        <taxon>Paraneoptera</taxon>
        <taxon>Hemiptera</taxon>
        <taxon>Sternorrhyncha</taxon>
        <taxon>Psylloidea</taxon>
        <taxon>Psyllidae</taxon>
        <taxon>Diaphorininae</taxon>
        <taxon>Diaphorina</taxon>
    </lineage>
</organism>